<organism evidence="1 2">
    <name type="scientific">Clostridium saudiense</name>
    <dbReference type="NCBI Taxonomy" id="1414720"/>
    <lineage>
        <taxon>Bacteria</taxon>
        <taxon>Bacillati</taxon>
        <taxon>Bacillota</taxon>
        <taxon>Clostridia</taxon>
        <taxon>Eubacteriales</taxon>
        <taxon>Clostridiaceae</taxon>
        <taxon>Clostridium</taxon>
    </lineage>
</organism>
<reference evidence="1 2" key="1">
    <citation type="journal article" date="2021" name="Sci. Rep.">
        <title>The distribution of antibiotic resistance genes in chicken gut microbiota commensals.</title>
        <authorList>
            <person name="Juricova H."/>
            <person name="Matiasovicova J."/>
            <person name="Kubasova T."/>
            <person name="Cejkova D."/>
            <person name="Rychlik I."/>
        </authorList>
    </citation>
    <scope>NUCLEOTIDE SEQUENCE [LARGE SCALE GENOMIC DNA]</scope>
    <source>
        <strain evidence="1 2">An435</strain>
    </source>
</reference>
<evidence type="ECO:0000313" key="2">
    <source>
        <dbReference type="Proteomes" id="UP000767334"/>
    </source>
</evidence>
<name>A0ABS2FI09_9CLOT</name>
<protein>
    <submittedName>
        <fullName evidence="1">Uncharacterized protein</fullName>
    </submittedName>
</protein>
<dbReference type="EMBL" id="JACJLL010000057">
    <property type="protein sequence ID" value="MBM6819682.1"/>
    <property type="molecule type" value="Genomic_DNA"/>
</dbReference>
<accession>A0ABS2FI09</accession>
<evidence type="ECO:0000313" key="1">
    <source>
        <dbReference type="EMBL" id="MBM6819682.1"/>
    </source>
</evidence>
<proteinExistence type="predicted"/>
<comment type="caution">
    <text evidence="1">The sequence shown here is derived from an EMBL/GenBank/DDBJ whole genome shotgun (WGS) entry which is preliminary data.</text>
</comment>
<keyword evidence="2" id="KW-1185">Reference proteome</keyword>
<dbReference type="RefSeq" id="WP_195964531.1">
    <property type="nucleotide sequence ID" value="NZ_JACJLL010000057.1"/>
</dbReference>
<gene>
    <name evidence="1" type="ORF">H6A19_10095</name>
</gene>
<sequence>MEDKLQELQEFHSAIGFDLAEKRNDLELLASKEERRYFLWLIKTIPNITNVDIIPITTMAMLLATISKLNAYMAQCENNVELYLKLLVKRNESITKLDMIMKSYGLTNTTKDKIFIAYESDEG</sequence>
<dbReference type="Proteomes" id="UP000767334">
    <property type="component" value="Unassembled WGS sequence"/>
</dbReference>